<evidence type="ECO:0000313" key="4">
    <source>
        <dbReference type="Proteomes" id="UP001498476"/>
    </source>
</evidence>
<evidence type="ECO:0000256" key="2">
    <source>
        <dbReference type="SAM" id="SignalP"/>
    </source>
</evidence>
<keyword evidence="2" id="KW-0732">Signal</keyword>
<name>A0ABR1GKZ2_9HYPO</name>
<keyword evidence="4" id="KW-1185">Reference proteome</keyword>
<feature type="compositionally biased region" description="Acidic residues" evidence="1">
    <location>
        <begin position="289"/>
        <end position="301"/>
    </location>
</feature>
<proteinExistence type="predicted"/>
<feature type="chain" id="PRO_5045869644" evidence="2">
    <location>
        <begin position="22"/>
        <end position="323"/>
    </location>
</feature>
<dbReference type="Proteomes" id="UP001498476">
    <property type="component" value="Unassembled WGS sequence"/>
</dbReference>
<sequence length="323" mass="35255">MWPIILFVALVAAACDYSAKGQNSTCISPKANGSTSFSWPQFPEGAKFVYAVDEVDSATAKTLGGHPLDSETLPLVGWWLDYEDVKLSNNSDSMKSNMVTELLVYFANANGSVGGANGCEDLLGKKCIDQINNTIHEYWYWDNPAAVITSGSFDCPEGLFDNGYFPSPRIDNLNEGLETKSVHKDGRNHPLLANETMFGRETSARIVPSGNSSFTYGQVLLDDVTYAEQTNKAAIALIIRHSDWGWEAGTYVSREVEYHDRNSGYYDDELTMTLVCAELPVSKRQDEGSKDDDGDASEGDADNSAISSTIPIIMLIIVAALVI</sequence>
<evidence type="ECO:0000256" key="1">
    <source>
        <dbReference type="SAM" id="MobiDB-lite"/>
    </source>
</evidence>
<protein>
    <submittedName>
        <fullName evidence="3">Uncharacterized protein</fullName>
    </submittedName>
</protein>
<dbReference type="EMBL" id="JAZAVJ010000296">
    <property type="protein sequence ID" value="KAK7402562.1"/>
    <property type="molecule type" value="Genomic_DNA"/>
</dbReference>
<reference evidence="3 4" key="1">
    <citation type="journal article" date="2025" name="Microbiol. Resour. Announc.">
        <title>Draft genome sequences for Neonectria magnoliae and Neonectria punicea, canker pathogens of Liriodendron tulipifera and Acer saccharum in West Virginia.</title>
        <authorList>
            <person name="Petronek H.M."/>
            <person name="Kasson M.T."/>
            <person name="Metheny A.M."/>
            <person name="Stauder C.M."/>
            <person name="Lovett B."/>
            <person name="Lynch S.C."/>
            <person name="Garnas J.R."/>
            <person name="Kasson L.R."/>
            <person name="Stajich J.E."/>
        </authorList>
    </citation>
    <scope>NUCLEOTIDE SEQUENCE [LARGE SCALE GENOMIC DNA]</scope>
    <source>
        <strain evidence="3 4">NRRL 64653</strain>
    </source>
</reference>
<feature type="signal peptide" evidence="2">
    <location>
        <begin position="1"/>
        <end position="21"/>
    </location>
</feature>
<comment type="caution">
    <text evidence="3">The sequence shown here is derived from an EMBL/GenBank/DDBJ whole genome shotgun (WGS) entry which is preliminary data.</text>
</comment>
<accession>A0ABR1GKZ2</accession>
<evidence type="ECO:0000313" key="3">
    <source>
        <dbReference type="EMBL" id="KAK7402562.1"/>
    </source>
</evidence>
<gene>
    <name evidence="3" type="ORF">QQX98_011700</name>
</gene>
<organism evidence="3 4">
    <name type="scientific">Neonectria punicea</name>
    <dbReference type="NCBI Taxonomy" id="979145"/>
    <lineage>
        <taxon>Eukaryota</taxon>
        <taxon>Fungi</taxon>
        <taxon>Dikarya</taxon>
        <taxon>Ascomycota</taxon>
        <taxon>Pezizomycotina</taxon>
        <taxon>Sordariomycetes</taxon>
        <taxon>Hypocreomycetidae</taxon>
        <taxon>Hypocreales</taxon>
        <taxon>Nectriaceae</taxon>
        <taxon>Neonectria</taxon>
    </lineage>
</organism>
<feature type="region of interest" description="Disordered" evidence="1">
    <location>
        <begin position="282"/>
        <end position="302"/>
    </location>
</feature>